<dbReference type="EMBL" id="SGPL01000270">
    <property type="protein sequence ID" value="THH14529.1"/>
    <property type="molecule type" value="Genomic_DNA"/>
</dbReference>
<dbReference type="InterPro" id="IPR036465">
    <property type="entry name" value="vWFA_dom_sf"/>
</dbReference>
<dbReference type="SUPFAM" id="SSF53300">
    <property type="entry name" value="vWA-like"/>
    <property type="match status" value="1"/>
</dbReference>
<organism evidence="2 3">
    <name type="scientific">Bondarzewia mesenterica</name>
    <dbReference type="NCBI Taxonomy" id="1095465"/>
    <lineage>
        <taxon>Eukaryota</taxon>
        <taxon>Fungi</taxon>
        <taxon>Dikarya</taxon>
        <taxon>Basidiomycota</taxon>
        <taxon>Agaricomycotina</taxon>
        <taxon>Agaricomycetes</taxon>
        <taxon>Russulales</taxon>
        <taxon>Bondarzewiaceae</taxon>
        <taxon>Bondarzewia</taxon>
    </lineage>
</organism>
<dbReference type="InterPro" id="IPR006616">
    <property type="entry name" value="DM9_repeat"/>
</dbReference>
<reference evidence="2 3" key="1">
    <citation type="submission" date="2019-02" db="EMBL/GenBank/DDBJ databases">
        <title>Genome sequencing of the rare red list fungi Bondarzewia mesenterica.</title>
        <authorList>
            <person name="Buettner E."/>
            <person name="Kellner H."/>
        </authorList>
    </citation>
    <scope>NUCLEOTIDE SEQUENCE [LARGE SCALE GENOMIC DNA]</scope>
    <source>
        <strain evidence="2 3">DSM 108281</strain>
    </source>
</reference>
<evidence type="ECO:0000259" key="1">
    <source>
        <dbReference type="PROSITE" id="PS50234"/>
    </source>
</evidence>
<protein>
    <recommendedName>
        <fullName evidence="1">VWFA domain-containing protein</fullName>
    </recommendedName>
</protein>
<feature type="domain" description="VWFA" evidence="1">
    <location>
        <begin position="130"/>
        <end position="319"/>
    </location>
</feature>
<proteinExistence type="predicted"/>
<sequence length="336" mass="37594">MASYTLHNPHVKLTYKEWLRQAEINSAEAKTMLVKGGRIPSNAVVWGDENGRPAYICRSFYEGKMHVGKAVHGVGAVILYNGLKGIKVDEYEVLVASSTSRWTFDSTEVVTTTVVNSFDLRRLWSIFNLKTVVIVDDSTSMVEEGLWPDAREALAGVAEISGEYNTDGLDLYFLNDTTCRMNLKDRTAVLDLFNSIQPEGQTPTGKKLQEVLDKYIVLLENKEFNHKPINIIVITDGDPTDDPVEVIVNAARRLEHSGVALRKLGIQFVQIGSDPLATEALKALDNDLEHQYQIRDIVDATVYDPKDPRFQQEKLLKILMGAIDHAVDQGRPPLRV</sequence>
<dbReference type="Gene3D" id="3.40.50.410">
    <property type="entry name" value="von Willebrand factor, type A domain"/>
    <property type="match status" value="1"/>
</dbReference>
<dbReference type="InterPro" id="IPR002035">
    <property type="entry name" value="VWF_A"/>
</dbReference>
<dbReference type="AlphaFoldDB" id="A0A4S4LQF1"/>
<dbReference type="PROSITE" id="PS50234">
    <property type="entry name" value="VWFA"/>
    <property type="match status" value="1"/>
</dbReference>
<comment type="caution">
    <text evidence="2">The sequence shown here is derived from an EMBL/GenBank/DDBJ whole genome shotgun (WGS) entry which is preliminary data.</text>
</comment>
<name>A0A4S4LQF1_9AGAM</name>
<dbReference type="Pfam" id="PF00092">
    <property type="entry name" value="VWA"/>
    <property type="match status" value="1"/>
</dbReference>
<dbReference type="Proteomes" id="UP000310158">
    <property type="component" value="Unassembled WGS sequence"/>
</dbReference>
<dbReference type="PANTHER" id="PTHR34706">
    <property type="entry name" value="SLR1338 PROTEIN"/>
    <property type="match status" value="1"/>
</dbReference>
<dbReference type="PANTHER" id="PTHR34706:SF1">
    <property type="entry name" value="VWFA DOMAIN-CONTAINING PROTEIN"/>
    <property type="match status" value="1"/>
</dbReference>
<evidence type="ECO:0000313" key="3">
    <source>
        <dbReference type="Proteomes" id="UP000310158"/>
    </source>
</evidence>
<evidence type="ECO:0000313" key="2">
    <source>
        <dbReference type="EMBL" id="THH14529.1"/>
    </source>
</evidence>
<dbReference type="SMART" id="SM00327">
    <property type="entry name" value="VWA"/>
    <property type="match status" value="1"/>
</dbReference>
<dbReference type="SMART" id="SM00696">
    <property type="entry name" value="DM9"/>
    <property type="match status" value="1"/>
</dbReference>
<dbReference type="Pfam" id="PF11901">
    <property type="entry name" value="DM9"/>
    <property type="match status" value="1"/>
</dbReference>
<keyword evidence="3" id="KW-1185">Reference proteome</keyword>
<gene>
    <name evidence="2" type="ORF">EW146_g5810</name>
</gene>
<accession>A0A4S4LQF1</accession>
<dbReference type="OrthoDB" id="2142040at2759"/>